<feature type="binding site" evidence="2">
    <location>
        <position position="106"/>
    </location>
    <ligand>
        <name>Mn(2+)</name>
        <dbReference type="ChEBI" id="CHEBI:29035"/>
        <label>2</label>
    </ligand>
</feature>
<evidence type="ECO:0000313" key="5">
    <source>
        <dbReference type="Proteomes" id="UP000293583"/>
    </source>
</evidence>
<keyword evidence="1 4" id="KW-0378">Hydrolase</keyword>
<evidence type="ECO:0000313" key="4">
    <source>
        <dbReference type="EMBL" id="TBH74171.1"/>
    </source>
</evidence>
<dbReference type="OrthoDB" id="9776731at2"/>
<dbReference type="SUPFAM" id="SSF53187">
    <property type="entry name" value="Zn-dependent exopeptidases"/>
    <property type="match status" value="1"/>
</dbReference>
<proteinExistence type="predicted"/>
<protein>
    <submittedName>
        <fullName evidence="4">Amidohydrolase</fullName>
    </submittedName>
</protein>
<comment type="cofactor">
    <cofactor evidence="2">
        <name>Mn(2+)</name>
        <dbReference type="ChEBI" id="CHEBI:29035"/>
    </cofactor>
    <text evidence="2">The Mn(2+) ion enhances activity.</text>
</comment>
<dbReference type="InterPro" id="IPR011650">
    <property type="entry name" value="Peptidase_M20_dimer"/>
</dbReference>
<evidence type="ECO:0000259" key="3">
    <source>
        <dbReference type="Pfam" id="PF07687"/>
    </source>
</evidence>
<dbReference type="FunFam" id="3.30.70.360:FF:000001">
    <property type="entry name" value="N-acetyldiaminopimelate deacetylase"/>
    <property type="match status" value="1"/>
</dbReference>
<dbReference type="Gene3D" id="3.40.630.10">
    <property type="entry name" value="Zn peptidases"/>
    <property type="match status" value="1"/>
</dbReference>
<dbReference type="Proteomes" id="UP000293583">
    <property type="component" value="Unassembled WGS sequence"/>
</dbReference>
<keyword evidence="5" id="KW-1185">Reference proteome</keyword>
<gene>
    <name evidence="4" type="ORF">EWU20_03285</name>
</gene>
<dbReference type="PANTHER" id="PTHR11014:SF63">
    <property type="entry name" value="METALLOPEPTIDASE, PUTATIVE (AFU_ORTHOLOGUE AFUA_6G09600)-RELATED"/>
    <property type="match status" value="1"/>
</dbReference>
<dbReference type="PIRSF" id="PIRSF005962">
    <property type="entry name" value="Pept_M20D_amidohydro"/>
    <property type="match status" value="1"/>
</dbReference>
<feature type="binding site" evidence="2">
    <location>
        <position position="142"/>
    </location>
    <ligand>
        <name>Mn(2+)</name>
        <dbReference type="ChEBI" id="CHEBI:29035"/>
        <label>2</label>
    </ligand>
</feature>
<dbReference type="GO" id="GO:0050118">
    <property type="term" value="F:N-acetyldiaminopimelate deacetylase activity"/>
    <property type="evidence" value="ECO:0007669"/>
    <property type="project" value="UniProtKB-ARBA"/>
</dbReference>
<dbReference type="GO" id="GO:0046872">
    <property type="term" value="F:metal ion binding"/>
    <property type="evidence" value="ECO:0007669"/>
    <property type="project" value="UniProtKB-KW"/>
</dbReference>
<dbReference type="EMBL" id="SEWY01000002">
    <property type="protein sequence ID" value="TBH74171.1"/>
    <property type="molecule type" value="Genomic_DNA"/>
</dbReference>
<accession>A0A4Q9BEL3</accession>
<dbReference type="InterPro" id="IPR036264">
    <property type="entry name" value="Bact_exopeptidase_dim_dom"/>
</dbReference>
<evidence type="ECO:0000256" key="2">
    <source>
        <dbReference type="PIRSR" id="PIRSR005962-1"/>
    </source>
</evidence>
<dbReference type="InterPro" id="IPR017439">
    <property type="entry name" value="Amidohydrolase"/>
</dbReference>
<organism evidence="4 5">
    <name type="scientific">Aquirufa antheringensis</name>
    <dbReference type="NCBI Taxonomy" id="2516559"/>
    <lineage>
        <taxon>Bacteria</taxon>
        <taxon>Pseudomonadati</taxon>
        <taxon>Bacteroidota</taxon>
        <taxon>Cytophagia</taxon>
        <taxon>Cytophagales</taxon>
        <taxon>Flectobacillaceae</taxon>
        <taxon>Aquirufa</taxon>
    </lineage>
</organism>
<dbReference type="CDD" id="cd03886">
    <property type="entry name" value="M20_Acy1"/>
    <property type="match status" value="1"/>
</dbReference>
<dbReference type="Pfam" id="PF01546">
    <property type="entry name" value="Peptidase_M20"/>
    <property type="match status" value="1"/>
</dbReference>
<name>A0A4Q9BEL3_9BACT</name>
<dbReference type="Gene3D" id="3.30.70.360">
    <property type="match status" value="1"/>
</dbReference>
<reference evidence="4 5" key="1">
    <citation type="submission" date="2019-02" db="EMBL/GenBank/DDBJ databases">
        <title>Genome of a new Bacteroidetes strain.</title>
        <authorList>
            <person name="Pitt A."/>
        </authorList>
    </citation>
    <scope>NUCLEOTIDE SEQUENCE [LARGE SCALE GENOMIC DNA]</scope>
    <source>
        <strain evidence="4 5">103A-SOEBACH</strain>
    </source>
</reference>
<sequence>MPSLLEKIKQLSAEITPDTLVNRHHIHANPELSYQEFQTQAYILEQLERMGIQAKKIANTGLIAEIKGKNPDSRVVALRADMDALPILETNDVPYKSKNPGVMHACGHDVHTASLLGTAHILQQVRGEFEGTIKLLFQPAEEKAPGGASIMIKEGALENPKPASIFGQHVATNVPVGKIGFREGMYMASTDELYIKVIGKGGHGAMPDACIDPIVIASHIIVAMQQIISRNKNPKLPSVLTFGKIEGLGATNVIPDEVNIAGTFRAMDETWRAEGLEKMKKLAEGIADAMGGRAEFEVLKGYPFLQNNPELTRRSKAAAIEYMGAENVVDLDLWMAGEDFAFYTHHVDACFYRLGVRNDERGITSGVHTPSFDIDEKALGIGPGLMAWLAISELSI</sequence>
<dbReference type="Pfam" id="PF07687">
    <property type="entry name" value="M20_dimer"/>
    <property type="match status" value="1"/>
</dbReference>
<feature type="domain" description="Peptidase M20 dimerisation" evidence="3">
    <location>
        <begin position="194"/>
        <end position="284"/>
    </location>
</feature>
<comment type="caution">
    <text evidence="4">The sequence shown here is derived from an EMBL/GenBank/DDBJ whole genome shotgun (WGS) entry which is preliminary data.</text>
</comment>
<dbReference type="GO" id="GO:0019877">
    <property type="term" value="P:diaminopimelate biosynthetic process"/>
    <property type="evidence" value="ECO:0007669"/>
    <property type="project" value="UniProtKB-ARBA"/>
</dbReference>
<dbReference type="InterPro" id="IPR002933">
    <property type="entry name" value="Peptidase_M20"/>
</dbReference>
<keyword evidence="2" id="KW-0464">Manganese</keyword>
<keyword evidence="2" id="KW-0479">Metal-binding</keyword>
<feature type="binding site" evidence="2">
    <location>
        <position position="108"/>
    </location>
    <ligand>
        <name>Mn(2+)</name>
        <dbReference type="ChEBI" id="CHEBI:29035"/>
        <label>2</label>
    </ligand>
</feature>
<dbReference type="SUPFAM" id="SSF55031">
    <property type="entry name" value="Bacterial exopeptidase dimerisation domain"/>
    <property type="match status" value="1"/>
</dbReference>
<dbReference type="AlphaFoldDB" id="A0A4Q9BEL3"/>
<dbReference type="PANTHER" id="PTHR11014">
    <property type="entry name" value="PEPTIDASE M20 FAMILY MEMBER"/>
    <property type="match status" value="1"/>
</dbReference>
<evidence type="ECO:0000256" key="1">
    <source>
        <dbReference type="ARBA" id="ARBA00022801"/>
    </source>
</evidence>
<feature type="binding site" evidence="2">
    <location>
        <position position="368"/>
    </location>
    <ligand>
        <name>Mn(2+)</name>
        <dbReference type="ChEBI" id="CHEBI:29035"/>
        <label>2</label>
    </ligand>
</feature>
<dbReference type="NCBIfam" id="TIGR01891">
    <property type="entry name" value="amidohydrolases"/>
    <property type="match status" value="1"/>
</dbReference>
<feature type="binding site" evidence="2">
    <location>
        <position position="169"/>
    </location>
    <ligand>
        <name>Mn(2+)</name>
        <dbReference type="ChEBI" id="CHEBI:29035"/>
        <label>2</label>
    </ligand>
</feature>